<evidence type="ECO:0000256" key="4">
    <source>
        <dbReference type="ARBA" id="ARBA00012365"/>
    </source>
</evidence>
<comment type="similarity">
    <text evidence="2">Belongs to the metallo-dependent hydrolases superfamily. ACMSD family.</text>
</comment>
<keyword evidence="13" id="KW-1185">Reference proteome</keyword>
<sequence>MHVDFHTHLISPPGMLPDWAAAFGSGRWPRLLPPDDDGNATLMMGETVVMKLDERFWSPERRMLDMDRTGIGMQVLSPIPMLSCYWAPPQGGHAVARYLNDHIAEVVAKHPSRFAGMGTVPLQDIELAIAELRHLRESLAMRAVQIGTFPAGRELDDTTLFPFFEACRDLDMAVFVHPMQPLIGIERMRQYYLPNIVGNPLETGLAATRLICGGVLEKLPDLRIGFAHGGGAFPLVLGRVDRGFAVRSEMREHIDCPPSDYARRLYVDALTFDAASLRFVVDKLGDDHVLLGSDYPFGLGDDDPVATVKAAGLPDDVARAILAENVRTFLGEDA</sequence>
<evidence type="ECO:0000256" key="9">
    <source>
        <dbReference type="ARBA" id="ARBA00023239"/>
    </source>
</evidence>
<keyword evidence="7" id="KW-0210">Decarboxylase</keyword>
<comment type="pathway">
    <text evidence="1">Secondary metabolite metabolism; quinolate metabolism.</text>
</comment>
<dbReference type="Pfam" id="PF04909">
    <property type="entry name" value="Amidohydro_2"/>
    <property type="match status" value="1"/>
</dbReference>
<dbReference type="PANTHER" id="PTHR21240">
    <property type="entry name" value="2-AMINO-3-CARBOXYLMUCONATE-6-SEMIALDEHYDE DECARBOXYLASE"/>
    <property type="match status" value="1"/>
</dbReference>
<dbReference type="EMBL" id="JBFOHK010000002">
    <property type="protein sequence ID" value="MEW9572294.1"/>
    <property type="molecule type" value="Genomic_DNA"/>
</dbReference>
<evidence type="ECO:0000256" key="5">
    <source>
        <dbReference type="ARBA" id="ARBA00021214"/>
    </source>
</evidence>
<evidence type="ECO:0000256" key="8">
    <source>
        <dbReference type="ARBA" id="ARBA00022833"/>
    </source>
</evidence>
<comment type="caution">
    <text evidence="12">The sequence shown here is derived from an EMBL/GenBank/DDBJ whole genome shotgun (WGS) entry which is preliminary data.</text>
</comment>
<keyword evidence="8" id="KW-0862">Zinc</keyword>
<gene>
    <name evidence="12" type="ORF">ABQJ54_11075</name>
</gene>
<evidence type="ECO:0000256" key="1">
    <source>
        <dbReference type="ARBA" id="ARBA00005079"/>
    </source>
</evidence>
<proteinExistence type="inferred from homology"/>
<name>A0ABV3QEP1_9GAMM</name>
<evidence type="ECO:0000256" key="7">
    <source>
        <dbReference type="ARBA" id="ARBA00022793"/>
    </source>
</evidence>
<evidence type="ECO:0000313" key="13">
    <source>
        <dbReference type="Proteomes" id="UP001556220"/>
    </source>
</evidence>
<reference evidence="12 13" key="1">
    <citation type="submission" date="2024-06" db="EMBL/GenBank/DDBJ databases">
        <authorList>
            <person name="Woo H."/>
        </authorList>
    </citation>
    <scope>NUCLEOTIDE SEQUENCE [LARGE SCALE GENOMIC DNA]</scope>
    <source>
        <strain evidence="12 13">Si-c</strain>
    </source>
</reference>
<comment type="subunit">
    <text evidence="3">Monomer.</text>
</comment>
<dbReference type="InterPro" id="IPR006680">
    <property type="entry name" value="Amidohydro-rel"/>
</dbReference>
<evidence type="ECO:0000256" key="2">
    <source>
        <dbReference type="ARBA" id="ARBA00005871"/>
    </source>
</evidence>
<accession>A0ABV3QEP1</accession>
<organism evidence="12 13">
    <name type="scientific">Rhodanobacter lycopersici</name>
    <dbReference type="NCBI Taxonomy" id="3162487"/>
    <lineage>
        <taxon>Bacteria</taxon>
        <taxon>Pseudomonadati</taxon>
        <taxon>Pseudomonadota</taxon>
        <taxon>Gammaproteobacteria</taxon>
        <taxon>Lysobacterales</taxon>
        <taxon>Rhodanobacteraceae</taxon>
        <taxon>Rhodanobacter</taxon>
    </lineage>
</organism>
<evidence type="ECO:0000313" key="12">
    <source>
        <dbReference type="EMBL" id="MEW9572294.1"/>
    </source>
</evidence>
<evidence type="ECO:0000259" key="11">
    <source>
        <dbReference type="Pfam" id="PF04909"/>
    </source>
</evidence>
<evidence type="ECO:0000256" key="6">
    <source>
        <dbReference type="ARBA" id="ARBA00022723"/>
    </source>
</evidence>
<dbReference type="EC" id="4.1.1.45" evidence="4"/>
<keyword evidence="9" id="KW-0456">Lyase</keyword>
<dbReference type="RefSeq" id="WP_367854344.1">
    <property type="nucleotide sequence ID" value="NZ_JBFOHK010000002.1"/>
</dbReference>
<feature type="domain" description="Amidohydrolase-related" evidence="11">
    <location>
        <begin position="3"/>
        <end position="330"/>
    </location>
</feature>
<dbReference type="Gene3D" id="3.20.20.140">
    <property type="entry name" value="Metal-dependent hydrolases"/>
    <property type="match status" value="1"/>
</dbReference>
<dbReference type="Proteomes" id="UP001556220">
    <property type="component" value="Unassembled WGS sequence"/>
</dbReference>
<dbReference type="InterPro" id="IPR032466">
    <property type="entry name" value="Metal_Hydrolase"/>
</dbReference>
<dbReference type="InterPro" id="IPR032465">
    <property type="entry name" value="ACMSD"/>
</dbReference>
<evidence type="ECO:0000256" key="10">
    <source>
        <dbReference type="ARBA" id="ARBA00031120"/>
    </source>
</evidence>
<keyword evidence="6" id="KW-0479">Metal-binding</keyword>
<dbReference type="SUPFAM" id="SSF51556">
    <property type="entry name" value="Metallo-dependent hydrolases"/>
    <property type="match status" value="1"/>
</dbReference>
<protein>
    <recommendedName>
        <fullName evidence="5">2-amino-3-carboxymuconate-6-semialdehyde decarboxylase</fullName>
        <ecNumber evidence="4">4.1.1.45</ecNumber>
    </recommendedName>
    <alternativeName>
        <fullName evidence="10">Picolinate carboxylase</fullName>
    </alternativeName>
</protein>
<dbReference type="PANTHER" id="PTHR21240:SF27">
    <property type="entry name" value="2-AMINO-3-CARBOXYMUCONATE-6-SEMIALDEHYDE DECARBOXYLASE"/>
    <property type="match status" value="1"/>
</dbReference>
<evidence type="ECO:0000256" key="3">
    <source>
        <dbReference type="ARBA" id="ARBA00011245"/>
    </source>
</evidence>